<accession>A0ABQ9UDI2</accession>
<feature type="non-terminal residue" evidence="2">
    <location>
        <position position="1"/>
    </location>
</feature>
<dbReference type="Proteomes" id="UP001266305">
    <property type="component" value="Unassembled WGS sequence"/>
</dbReference>
<dbReference type="EMBL" id="JASSZA010000013">
    <property type="protein sequence ID" value="KAK2095144.1"/>
    <property type="molecule type" value="Genomic_DNA"/>
</dbReference>
<protein>
    <submittedName>
        <fullName evidence="2">Uncharacterized protein</fullName>
    </submittedName>
</protein>
<proteinExistence type="predicted"/>
<name>A0ABQ9UDI2_SAGOE</name>
<evidence type="ECO:0000313" key="2">
    <source>
        <dbReference type="EMBL" id="KAK2095144.1"/>
    </source>
</evidence>
<organism evidence="2 3">
    <name type="scientific">Saguinus oedipus</name>
    <name type="common">Cotton-top tamarin</name>
    <name type="synonym">Oedipomidas oedipus</name>
    <dbReference type="NCBI Taxonomy" id="9490"/>
    <lineage>
        <taxon>Eukaryota</taxon>
        <taxon>Metazoa</taxon>
        <taxon>Chordata</taxon>
        <taxon>Craniata</taxon>
        <taxon>Vertebrata</taxon>
        <taxon>Euteleostomi</taxon>
        <taxon>Mammalia</taxon>
        <taxon>Eutheria</taxon>
        <taxon>Euarchontoglires</taxon>
        <taxon>Primates</taxon>
        <taxon>Haplorrhini</taxon>
        <taxon>Platyrrhini</taxon>
        <taxon>Cebidae</taxon>
        <taxon>Callitrichinae</taxon>
        <taxon>Saguinus</taxon>
    </lineage>
</organism>
<evidence type="ECO:0000256" key="1">
    <source>
        <dbReference type="SAM" id="MobiDB-lite"/>
    </source>
</evidence>
<keyword evidence="3" id="KW-1185">Reference proteome</keyword>
<comment type="caution">
    <text evidence="2">The sequence shown here is derived from an EMBL/GenBank/DDBJ whole genome shotgun (WGS) entry which is preliminary data.</text>
</comment>
<feature type="region of interest" description="Disordered" evidence="1">
    <location>
        <begin position="1"/>
        <end position="25"/>
    </location>
</feature>
<sequence>GPKQPRLLHPHSPGTSHCLAPPARGSFLGKDATSWLQLQGQLTPQDEGQWPGS</sequence>
<reference evidence="2 3" key="1">
    <citation type="submission" date="2023-05" db="EMBL/GenBank/DDBJ databases">
        <title>B98-5 Cell Line De Novo Hybrid Assembly: An Optical Mapping Approach.</title>
        <authorList>
            <person name="Kananen K."/>
            <person name="Auerbach J.A."/>
            <person name="Kautto E."/>
            <person name="Blachly J.S."/>
        </authorList>
    </citation>
    <scope>NUCLEOTIDE SEQUENCE [LARGE SCALE GENOMIC DNA]</scope>
    <source>
        <strain evidence="2">B95-8</strain>
        <tissue evidence="2">Cell line</tissue>
    </source>
</reference>
<evidence type="ECO:0000313" key="3">
    <source>
        <dbReference type="Proteomes" id="UP001266305"/>
    </source>
</evidence>
<gene>
    <name evidence="2" type="ORF">P7K49_026560</name>
</gene>